<comment type="caution">
    <text evidence="5">The sequence shown here is derived from an EMBL/GenBank/DDBJ whole genome shotgun (WGS) entry which is preliminary data.</text>
</comment>
<dbReference type="eggNOG" id="KOG0143">
    <property type="taxonomic scope" value="Eukaryota"/>
</dbReference>
<keyword evidence="2" id="KW-0560">Oxidoreductase</keyword>
<dbReference type="Proteomes" id="UP000019484">
    <property type="component" value="Unassembled WGS sequence"/>
</dbReference>
<dbReference type="PROSITE" id="PS51471">
    <property type="entry name" value="FE2OG_OXY"/>
    <property type="match status" value="1"/>
</dbReference>
<evidence type="ECO:0000256" key="2">
    <source>
        <dbReference type="RuleBase" id="RU003682"/>
    </source>
</evidence>
<dbReference type="EMBL" id="AMWN01000011">
    <property type="protein sequence ID" value="EXJ78858.1"/>
    <property type="molecule type" value="Genomic_DNA"/>
</dbReference>
<dbReference type="Gene3D" id="2.60.120.330">
    <property type="entry name" value="B-lactam Antibiotic, Isopenicillin N Synthase, Chain"/>
    <property type="match status" value="1"/>
</dbReference>
<proteinExistence type="inferred from homology"/>
<organism evidence="5 6">
    <name type="scientific">Capronia coronata CBS 617.96</name>
    <dbReference type="NCBI Taxonomy" id="1182541"/>
    <lineage>
        <taxon>Eukaryota</taxon>
        <taxon>Fungi</taxon>
        <taxon>Dikarya</taxon>
        <taxon>Ascomycota</taxon>
        <taxon>Pezizomycotina</taxon>
        <taxon>Eurotiomycetes</taxon>
        <taxon>Chaetothyriomycetidae</taxon>
        <taxon>Chaetothyriales</taxon>
        <taxon>Herpotrichiellaceae</taxon>
        <taxon>Capronia</taxon>
    </lineage>
</organism>
<keyword evidence="2" id="KW-0408">Iron</keyword>
<comment type="similarity">
    <text evidence="1 2">Belongs to the iron/ascorbate-dependent oxidoreductase family.</text>
</comment>
<dbReference type="STRING" id="1182541.W9XF93"/>
<dbReference type="InterPro" id="IPR044861">
    <property type="entry name" value="IPNS-like_FE2OG_OXY"/>
</dbReference>
<name>W9XF93_9EURO</name>
<dbReference type="OrthoDB" id="288590at2759"/>
<dbReference type="Pfam" id="PF03171">
    <property type="entry name" value="2OG-FeII_Oxy"/>
    <property type="match status" value="1"/>
</dbReference>
<dbReference type="PRINTS" id="PR00682">
    <property type="entry name" value="IPNSYNTHASE"/>
</dbReference>
<dbReference type="PANTHER" id="PTHR47990">
    <property type="entry name" value="2-OXOGLUTARATE (2OG) AND FE(II)-DEPENDENT OXYGENASE SUPERFAMILY PROTEIN-RELATED"/>
    <property type="match status" value="1"/>
</dbReference>
<dbReference type="Pfam" id="PF14226">
    <property type="entry name" value="DIOX_N"/>
    <property type="match status" value="1"/>
</dbReference>
<dbReference type="GO" id="GO:0044283">
    <property type="term" value="P:small molecule biosynthetic process"/>
    <property type="evidence" value="ECO:0007669"/>
    <property type="project" value="UniProtKB-ARBA"/>
</dbReference>
<protein>
    <recommendedName>
        <fullName evidence="4">Fe2OG dioxygenase domain-containing protein</fullName>
    </recommendedName>
</protein>
<accession>W9XF93</accession>
<evidence type="ECO:0000256" key="3">
    <source>
        <dbReference type="SAM" id="MobiDB-lite"/>
    </source>
</evidence>
<sequence length="377" mass="41903">MAFTSFAGNSYAIVSDEAREISGFDEIPLIDLGLPRDELVARLRDACTRVGFFYIKNHGVPQDTIDRVFASAQGFFNLDEQAKQQCHFKNSKALCGYEGIQSVYTDETRKPDLNEAFSWRYSPDLDPTCNKDSSSSTPVDDTSSSGRGLAGPGNDDEQALFLTGQNQWPEAKPELRRDVTEYYGHVLTLARRLIRYFALALGLPEGYFDDMMRSPGSMGKVLHYPPQPKRAPEDVPLGIGAHTDIECCTILCQGGNIPALQVLNPNGEWVLAPPIPGTFVVNIGDMLARWSNDTFRSTIHRVLNITGQERYSLPVFIGPSYDTIIKPLATCLAQGAKYDAIPAGLYVWKRLAISRLDKAEYERQLLEMESRYTGVVA</sequence>
<keyword evidence="6" id="KW-1185">Reference proteome</keyword>
<dbReference type="InterPro" id="IPR005123">
    <property type="entry name" value="Oxoglu/Fe-dep_dioxygenase_dom"/>
</dbReference>
<evidence type="ECO:0000259" key="4">
    <source>
        <dbReference type="PROSITE" id="PS51471"/>
    </source>
</evidence>
<evidence type="ECO:0000256" key="1">
    <source>
        <dbReference type="ARBA" id="ARBA00008056"/>
    </source>
</evidence>
<reference evidence="5 6" key="1">
    <citation type="submission" date="2013-03" db="EMBL/GenBank/DDBJ databases">
        <title>The Genome Sequence of Capronia coronata CBS 617.96.</title>
        <authorList>
            <consortium name="The Broad Institute Genomics Platform"/>
            <person name="Cuomo C."/>
            <person name="de Hoog S."/>
            <person name="Gorbushina A."/>
            <person name="Walker B."/>
            <person name="Young S.K."/>
            <person name="Zeng Q."/>
            <person name="Gargeya S."/>
            <person name="Fitzgerald M."/>
            <person name="Haas B."/>
            <person name="Abouelleil A."/>
            <person name="Allen A.W."/>
            <person name="Alvarado L."/>
            <person name="Arachchi H.M."/>
            <person name="Berlin A.M."/>
            <person name="Chapman S.B."/>
            <person name="Gainer-Dewar J."/>
            <person name="Goldberg J."/>
            <person name="Griggs A."/>
            <person name="Gujja S."/>
            <person name="Hansen M."/>
            <person name="Howarth C."/>
            <person name="Imamovic A."/>
            <person name="Ireland A."/>
            <person name="Larimer J."/>
            <person name="McCowan C."/>
            <person name="Murphy C."/>
            <person name="Pearson M."/>
            <person name="Poon T.W."/>
            <person name="Priest M."/>
            <person name="Roberts A."/>
            <person name="Saif S."/>
            <person name="Shea T."/>
            <person name="Sisk P."/>
            <person name="Sykes S."/>
            <person name="Wortman J."/>
            <person name="Nusbaum C."/>
            <person name="Birren B."/>
        </authorList>
    </citation>
    <scope>NUCLEOTIDE SEQUENCE [LARGE SCALE GENOMIC DNA]</scope>
    <source>
        <strain evidence="5 6">CBS 617.96</strain>
    </source>
</reference>
<dbReference type="GeneID" id="19164105"/>
<dbReference type="AlphaFoldDB" id="W9XF93"/>
<feature type="domain" description="Fe2OG dioxygenase" evidence="4">
    <location>
        <begin position="214"/>
        <end position="319"/>
    </location>
</feature>
<gene>
    <name evidence="5" type="ORF">A1O1_09260</name>
</gene>
<keyword evidence="2" id="KW-0479">Metal-binding</keyword>
<dbReference type="RefSeq" id="XP_007728306.1">
    <property type="nucleotide sequence ID" value="XM_007730116.1"/>
</dbReference>
<dbReference type="InterPro" id="IPR050231">
    <property type="entry name" value="Iron_ascorbate_oxido_reductase"/>
</dbReference>
<evidence type="ECO:0000313" key="5">
    <source>
        <dbReference type="EMBL" id="EXJ78858.1"/>
    </source>
</evidence>
<dbReference type="InterPro" id="IPR027443">
    <property type="entry name" value="IPNS-like_sf"/>
</dbReference>
<dbReference type="SUPFAM" id="SSF51197">
    <property type="entry name" value="Clavaminate synthase-like"/>
    <property type="match status" value="1"/>
</dbReference>
<dbReference type="GO" id="GO:0016491">
    <property type="term" value="F:oxidoreductase activity"/>
    <property type="evidence" value="ECO:0007669"/>
    <property type="project" value="UniProtKB-KW"/>
</dbReference>
<evidence type="ECO:0000313" key="6">
    <source>
        <dbReference type="Proteomes" id="UP000019484"/>
    </source>
</evidence>
<feature type="region of interest" description="Disordered" evidence="3">
    <location>
        <begin position="127"/>
        <end position="158"/>
    </location>
</feature>
<dbReference type="GO" id="GO:0046872">
    <property type="term" value="F:metal ion binding"/>
    <property type="evidence" value="ECO:0007669"/>
    <property type="project" value="UniProtKB-KW"/>
</dbReference>
<dbReference type="InterPro" id="IPR026992">
    <property type="entry name" value="DIOX_N"/>
</dbReference>
<dbReference type="HOGENOM" id="CLU_010119_6_3_1"/>
<feature type="compositionally biased region" description="Low complexity" evidence="3">
    <location>
        <begin position="132"/>
        <end position="145"/>
    </location>
</feature>